<accession>A0A9J5ZHG1</accession>
<keyword evidence="2" id="KW-1185">Reference proteome</keyword>
<protein>
    <submittedName>
        <fullName evidence="1">Uncharacterized protein</fullName>
    </submittedName>
</protein>
<dbReference type="Proteomes" id="UP000824120">
    <property type="component" value="Chromosome 4"/>
</dbReference>
<dbReference type="EMBL" id="JACXVP010000004">
    <property type="protein sequence ID" value="KAG5610238.1"/>
    <property type="molecule type" value="Genomic_DNA"/>
</dbReference>
<gene>
    <name evidence="1" type="ORF">H5410_021519</name>
</gene>
<dbReference type="AlphaFoldDB" id="A0A9J5ZHG1"/>
<reference evidence="1 2" key="1">
    <citation type="submission" date="2020-09" db="EMBL/GenBank/DDBJ databases">
        <title>De no assembly of potato wild relative species, Solanum commersonii.</title>
        <authorList>
            <person name="Cho K."/>
        </authorList>
    </citation>
    <scope>NUCLEOTIDE SEQUENCE [LARGE SCALE GENOMIC DNA]</scope>
    <source>
        <strain evidence="1">LZ3.2</strain>
        <tissue evidence="1">Leaf</tissue>
    </source>
</reference>
<organism evidence="1 2">
    <name type="scientific">Solanum commersonii</name>
    <name type="common">Commerson's wild potato</name>
    <name type="synonym">Commerson's nightshade</name>
    <dbReference type="NCBI Taxonomy" id="4109"/>
    <lineage>
        <taxon>Eukaryota</taxon>
        <taxon>Viridiplantae</taxon>
        <taxon>Streptophyta</taxon>
        <taxon>Embryophyta</taxon>
        <taxon>Tracheophyta</taxon>
        <taxon>Spermatophyta</taxon>
        <taxon>Magnoliopsida</taxon>
        <taxon>eudicotyledons</taxon>
        <taxon>Gunneridae</taxon>
        <taxon>Pentapetalae</taxon>
        <taxon>asterids</taxon>
        <taxon>lamiids</taxon>
        <taxon>Solanales</taxon>
        <taxon>Solanaceae</taxon>
        <taxon>Solanoideae</taxon>
        <taxon>Solaneae</taxon>
        <taxon>Solanum</taxon>
    </lineage>
</organism>
<evidence type="ECO:0000313" key="1">
    <source>
        <dbReference type="EMBL" id="KAG5610238.1"/>
    </source>
</evidence>
<sequence length="73" mass="8292">MVIFFDDDDDDRKGDICMELKNVGQHLREFDAQVPDARLQGKDVTPISSTSIRHIEVEYMQDKGSQSGHIPES</sequence>
<comment type="caution">
    <text evidence="1">The sequence shown here is derived from an EMBL/GenBank/DDBJ whole genome shotgun (WGS) entry which is preliminary data.</text>
</comment>
<evidence type="ECO:0000313" key="2">
    <source>
        <dbReference type="Proteomes" id="UP000824120"/>
    </source>
</evidence>
<name>A0A9J5ZHG1_SOLCO</name>
<proteinExistence type="predicted"/>